<dbReference type="Gene3D" id="3.40.50.1820">
    <property type="entry name" value="alpha/beta hydrolase"/>
    <property type="match status" value="1"/>
</dbReference>
<dbReference type="RefSeq" id="WP_051244788.1">
    <property type="nucleotide sequence ID" value="NZ_FNBW01000001.1"/>
</dbReference>
<dbReference type="Pfam" id="PF00561">
    <property type="entry name" value="Abhydrolase_1"/>
    <property type="match status" value="1"/>
</dbReference>
<accession>A0A8G2EWW9</accession>
<reference evidence="2 3" key="1">
    <citation type="submission" date="2016-10" db="EMBL/GenBank/DDBJ databases">
        <authorList>
            <person name="Varghese N."/>
            <person name="Submissions S."/>
        </authorList>
    </citation>
    <scope>NUCLEOTIDE SEQUENCE [LARGE SCALE GENOMIC DNA]</scope>
    <source>
        <strain evidence="2 3">DSM 18839</strain>
    </source>
</reference>
<keyword evidence="3" id="KW-1185">Reference proteome</keyword>
<dbReference type="InterPro" id="IPR050266">
    <property type="entry name" value="AB_hydrolase_sf"/>
</dbReference>
<dbReference type="Proteomes" id="UP000198615">
    <property type="component" value="Unassembled WGS sequence"/>
</dbReference>
<name>A0A8G2EWW9_9PROT</name>
<evidence type="ECO:0000313" key="3">
    <source>
        <dbReference type="Proteomes" id="UP000198615"/>
    </source>
</evidence>
<dbReference type="InterPro" id="IPR029058">
    <property type="entry name" value="AB_hydrolase_fold"/>
</dbReference>
<gene>
    <name evidence="2" type="ORF">SAMN05660686_00469</name>
</gene>
<dbReference type="PANTHER" id="PTHR43798">
    <property type="entry name" value="MONOACYLGLYCEROL LIPASE"/>
    <property type="match status" value="1"/>
</dbReference>
<dbReference type="GO" id="GO:0016020">
    <property type="term" value="C:membrane"/>
    <property type="evidence" value="ECO:0007669"/>
    <property type="project" value="TreeGrafter"/>
</dbReference>
<evidence type="ECO:0000313" key="2">
    <source>
        <dbReference type="EMBL" id="SDF15112.1"/>
    </source>
</evidence>
<dbReference type="SUPFAM" id="SSF53474">
    <property type="entry name" value="alpha/beta-Hydrolases"/>
    <property type="match status" value="1"/>
</dbReference>
<organism evidence="2 3">
    <name type="scientific">Thalassobaculum litoreum DSM 18839</name>
    <dbReference type="NCBI Taxonomy" id="1123362"/>
    <lineage>
        <taxon>Bacteria</taxon>
        <taxon>Pseudomonadati</taxon>
        <taxon>Pseudomonadota</taxon>
        <taxon>Alphaproteobacteria</taxon>
        <taxon>Rhodospirillales</taxon>
        <taxon>Thalassobaculaceae</taxon>
        <taxon>Thalassobaculum</taxon>
    </lineage>
</organism>
<evidence type="ECO:0000259" key="1">
    <source>
        <dbReference type="Pfam" id="PF00561"/>
    </source>
</evidence>
<sequence length="282" mass="30884">MVDCRERFVTSRSGARLYTADWGDPLDPRVPVLGLPGYARTTKDFVHVAERIAPRRLVSLDYRGRGRSEYADDPAAYAPPAMADDIRAVMVALGLHRVVAIGTSFGGLMAMALAAMAPTCLEAVVLNDIGPDIPDSGGDFLIEVMGRERRPASWADAAAEMRRILPDLSFTTEEEWVAFARTTYREEPDGSLRQDWDPAIVKPLAGAEAKDTDLWALFAALTAVPVLLVRGGRSIVLSAETAAEMQRRHRAMEVVVLPEIGHAPTLEEPAAREALERFLGRY</sequence>
<comment type="caution">
    <text evidence="2">The sequence shown here is derived from an EMBL/GenBank/DDBJ whole genome shotgun (WGS) entry which is preliminary data.</text>
</comment>
<feature type="domain" description="AB hydrolase-1" evidence="1">
    <location>
        <begin position="31"/>
        <end position="269"/>
    </location>
</feature>
<dbReference type="EMBL" id="FNBW01000001">
    <property type="protein sequence ID" value="SDF15112.1"/>
    <property type="molecule type" value="Genomic_DNA"/>
</dbReference>
<proteinExistence type="predicted"/>
<dbReference type="PANTHER" id="PTHR43798:SF33">
    <property type="entry name" value="HYDROLASE, PUTATIVE (AFU_ORTHOLOGUE AFUA_2G14860)-RELATED"/>
    <property type="match status" value="1"/>
</dbReference>
<dbReference type="AlphaFoldDB" id="A0A8G2EWW9"/>
<dbReference type="InterPro" id="IPR000073">
    <property type="entry name" value="AB_hydrolase_1"/>
</dbReference>
<protein>
    <submittedName>
        <fullName evidence="2">Pimeloyl-ACP methyl ester carboxylesterase</fullName>
    </submittedName>
</protein>